<name>A0A7V5LYL3_UNCAE</name>
<evidence type="ECO:0000256" key="1">
    <source>
        <dbReference type="ARBA" id="ARBA00003234"/>
    </source>
</evidence>
<keyword evidence="12" id="KW-0819">tRNA processing</keyword>
<feature type="binding site" evidence="12">
    <location>
        <position position="81"/>
    </location>
    <ligand>
        <name>[4Fe-4S] cluster</name>
        <dbReference type="ChEBI" id="CHEBI:49883"/>
        <label>1</label>
    </ligand>
</feature>
<evidence type="ECO:0000259" key="14">
    <source>
        <dbReference type="PROSITE" id="PS51449"/>
    </source>
</evidence>
<dbReference type="SFLD" id="SFLDG01061">
    <property type="entry name" value="methylthiotransferase"/>
    <property type="match status" value="1"/>
</dbReference>
<keyword evidence="4 12" id="KW-0949">S-adenosyl-L-methionine</keyword>
<evidence type="ECO:0000256" key="5">
    <source>
        <dbReference type="ARBA" id="ARBA00022723"/>
    </source>
</evidence>
<dbReference type="SFLD" id="SFLDF00273">
    <property type="entry name" value="(dimethylallyl)adenosine_tRNA"/>
    <property type="match status" value="1"/>
</dbReference>
<keyword evidence="2 12" id="KW-0004">4Fe-4S</keyword>
<dbReference type="GO" id="GO:0005829">
    <property type="term" value="C:cytosol"/>
    <property type="evidence" value="ECO:0007669"/>
    <property type="project" value="TreeGrafter"/>
</dbReference>
<comment type="similarity">
    <text evidence="12">Belongs to the methylthiotransferase family. MiaB subfamily.</text>
</comment>
<evidence type="ECO:0000256" key="12">
    <source>
        <dbReference type="HAMAP-Rule" id="MF_01864"/>
    </source>
</evidence>
<evidence type="ECO:0000313" key="16">
    <source>
        <dbReference type="EMBL" id="HHF98161.1"/>
    </source>
</evidence>
<evidence type="ECO:0000256" key="6">
    <source>
        <dbReference type="ARBA" id="ARBA00023004"/>
    </source>
</evidence>
<dbReference type="NCBIfam" id="TIGR00089">
    <property type="entry name" value="MiaB/RimO family radical SAM methylthiotransferase"/>
    <property type="match status" value="1"/>
</dbReference>
<dbReference type="SMART" id="SM00729">
    <property type="entry name" value="Elp3"/>
    <property type="match status" value="1"/>
</dbReference>
<dbReference type="InterPro" id="IPR058240">
    <property type="entry name" value="rSAM_sf"/>
</dbReference>
<feature type="domain" description="Radical SAM core" evidence="15">
    <location>
        <begin position="139"/>
        <end position="369"/>
    </location>
</feature>
<comment type="cofactor">
    <cofactor evidence="12">
        <name>[4Fe-4S] cluster</name>
        <dbReference type="ChEBI" id="CHEBI:49883"/>
    </cofactor>
    <text evidence="12">Binds 2 [4Fe-4S] clusters. One cluster is coordinated with 3 cysteines and an exchangeable S-adenosyl-L-methionine.</text>
</comment>
<accession>A0A7V5LYL3</accession>
<organism evidence="16">
    <name type="scientific">Aerophobetes bacterium</name>
    <dbReference type="NCBI Taxonomy" id="2030807"/>
    <lineage>
        <taxon>Bacteria</taxon>
        <taxon>Candidatus Aerophobota</taxon>
    </lineage>
</organism>
<feature type="binding site" evidence="12">
    <location>
        <position position="157"/>
    </location>
    <ligand>
        <name>[4Fe-4S] cluster</name>
        <dbReference type="ChEBI" id="CHEBI:49883"/>
        <label>2</label>
        <note>4Fe-4S-S-AdoMet</note>
    </ligand>
</feature>
<dbReference type="InterPro" id="IPR038135">
    <property type="entry name" value="Methylthiotransferase_N_sf"/>
</dbReference>
<dbReference type="NCBIfam" id="TIGR01574">
    <property type="entry name" value="miaB-methiolase"/>
    <property type="match status" value="1"/>
</dbReference>
<evidence type="ECO:0000256" key="11">
    <source>
        <dbReference type="ARBA" id="ARBA00081141"/>
    </source>
</evidence>
<evidence type="ECO:0000259" key="15">
    <source>
        <dbReference type="PROSITE" id="PS51918"/>
    </source>
</evidence>
<dbReference type="Pfam" id="PF01938">
    <property type="entry name" value="TRAM"/>
    <property type="match status" value="1"/>
</dbReference>
<dbReference type="Proteomes" id="UP000886070">
    <property type="component" value="Unassembled WGS sequence"/>
</dbReference>
<dbReference type="FunFam" id="3.40.50.12160:FF:000003">
    <property type="entry name" value="CDK5 regulatory subunit-associated protein 1"/>
    <property type="match status" value="1"/>
</dbReference>
<sequence>MSCVYIKTYGCQMNEYDSEVIAGILQEEGYELTSELKKADIVLVNTCYVREKVKQKVFSFLGELKKIKKEKPSLILGVGGCLSQKDPEEIKKRAPFVDIIWGTSNFHRLPEFLKIVKKEKKSVVNVEEEDLPHLLPVKRKKKFSAFVPVMRGCNNFCSYCNVPYVRGREKSRPPDVILKEIKDAVSEGCREVVLLGQNVNSYGKDLEEKIDFADLLSEVNRVEGLCRIRFTTSHPKDLSEKLILQMAYLDKVCEHLHLPLQAGSNKILKLMRRCYTREDYLKLVEKVRLFIPDIALTTDIIVGFPGETEKDFEDTLWMLEKVRFDGAFTFAYSPIPGTRAAGFENQVPLEVKKKRLRRLIQFQQKITEEKNRAFIGKEVEVLVEGPSKKDPDILEGRTRHNKIIVFKGEKHLIGELVRVKVEEAGCWALKGRLVEKKEKIFL</sequence>
<dbReference type="PROSITE" id="PS01278">
    <property type="entry name" value="MTTASE_RADICAL"/>
    <property type="match status" value="1"/>
</dbReference>
<evidence type="ECO:0000256" key="8">
    <source>
        <dbReference type="ARBA" id="ARBA00033765"/>
    </source>
</evidence>
<dbReference type="Gene3D" id="3.80.30.20">
    <property type="entry name" value="tm_1862 like domain"/>
    <property type="match status" value="1"/>
</dbReference>
<evidence type="ECO:0000256" key="2">
    <source>
        <dbReference type="ARBA" id="ARBA00022485"/>
    </source>
</evidence>
<reference evidence="16" key="1">
    <citation type="journal article" date="2020" name="mSystems">
        <title>Genome- and Community-Level Interaction Insights into Carbon Utilization and Element Cycling Functions of Hydrothermarchaeota in Hydrothermal Sediment.</title>
        <authorList>
            <person name="Zhou Z."/>
            <person name="Liu Y."/>
            <person name="Xu W."/>
            <person name="Pan J."/>
            <person name="Luo Z.H."/>
            <person name="Li M."/>
        </authorList>
    </citation>
    <scope>NUCLEOTIDE SEQUENCE [LARGE SCALE GENOMIC DNA]</scope>
    <source>
        <strain evidence="16">HyVt-92</strain>
    </source>
</reference>
<dbReference type="InterPro" id="IPR006463">
    <property type="entry name" value="MiaB_methiolase"/>
</dbReference>
<feature type="domain" description="MTTase N-terminal" evidence="14">
    <location>
        <begin position="2"/>
        <end position="118"/>
    </location>
</feature>
<evidence type="ECO:0000256" key="10">
    <source>
        <dbReference type="ARBA" id="ARBA00080698"/>
    </source>
</evidence>
<keyword evidence="6 12" id="KW-0408">Iron</keyword>
<dbReference type="SFLD" id="SFLDG01082">
    <property type="entry name" value="B12-binding_domain_containing"/>
    <property type="match status" value="1"/>
</dbReference>
<evidence type="ECO:0000256" key="9">
    <source>
        <dbReference type="ARBA" id="ARBA00068570"/>
    </source>
</evidence>
<dbReference type="SFLD" id="SFLDS00029">
    <property type="entry name" value="Radical_SAM"/>
    <property type="match status" value="1"/>
</dbReference>
<feature type="binding site" evidence="12">
    <location>
        <position position="160"/>
    </location>
    <ligand>
        <name>[4Fe-4S] cluster</name>
        <dbReference type="ChEBI" id="CHEBI:49883"/>
        <label>2</label>
        <note>4Fe-4S-S-AdoMet</note>
    </ligand>
</feature>
<dbReference type="PANTHER" id="PTHR43020:SF2">
    <property type="entry name" value="MITOCHONDRIAL TRNA METHYLTHIOTRANSFERASE CDK5RAP1"/>
    <property type="match status" value="1"/>
</dbReference>
<dbReference type="InterPro" id="IPR023404">
    <property type="entry name" value="rSAM_horseshoe"/>
</dbReference>
<evidence type="ECO:0000256" key="4">
    <source>
        <dbReference type="ARBA" id="ARBA00022691"/>
    </source>
</evidence>
<dbReference type="InterPro" id="IPR007197">
    <property type="entry name" value="rSAM"/>
</dbReference>
<comment type="caution">
    <text evidence="16">The sequence shown here is derived from an EMBL/GenBank/DDBJ whole genome shotgun (WGS) entry which is preliminary data.</text>
</comment>
<dbReference type="GO" id="GO:0035597">
    <property type="term" value="F:tRNA-2-methylthio-N(6)-dimethylallyladenosine(37) synthase activity"/>
    <property type="evidence" value="ECO:0007669"/>
    <property type="project" value="UniProtKB-EC"/>
</dbReference>
<dbReference type="Gene3D" id="3.40.50.12160">
    <property type="entry name" value="Methylthiotransferase, N-terminal domain"/>
    <property type="match status" value="1"/>
</dbReference>
<keyword evidence="12" id="KW-0963">Cytoplasm</keyword>
<dbReference type="GO" id="GO:0051539">
    <property type="term" value="F:4 iron, 4 sulfur cluster binding"/>
    <property type="evidence" value="ECO:0007669"/>
    <property type="project" value="UniProtKB-UniRule"/>
</dbReference>
<comment type="catalytic activity">
    <reaction evidence="12">
        <text>N(6)-dimethylallyladenosine(37) in tRNA + (sulfur carrier)-SH + AH2 + 2 S-adenosyl-L-methionine = 2-methylsulfanyl-N(6)-dimethylallyladenosine(37) in tRNA + (sulfur carrier)-H + 5'-deoxyadenosine + L-methionine + A + S-adenosyl-L-homocysteine + 2 H(+)</text>
        <dbReference type="Rhea" id="RHEA:37067"/>
        <dbReference type="Rhea" id="RHEA-COMP:10375"/>
        <dbReference type="Rhea" id="RHEA-COMP:10376"/>
        <dbReference type="Rhea" id="RHEA-COMP:14737"/>
        <dbReference type="Rhea" id="RHEA-COMP:14739"/>
        <dbReference type="ChEBI" id="CHEBI:13193"/>
        <dbReference type="ChEBI" id="CHEBI:15378"/>
        <dbReference type="ChEBI" id="CHEBI:17319"/>
        <dbReference type="ChEBI" id="CHEBI:17499"/>
        <dbReference type="ChEBI" id="CHEBI:29917"/>
        <dbReference type="ChEBI" id="CHEBI:57844"/>
        <dbReference type="ChEBI" id="CHEBI:57856"/>
        <dbReference type="ChEBI" id="CHEBI:59789"/>
        <dbReference type="ChEBI" id="CHEBI:64428"/>
        <dbReference type="ChEBI" id="CHEBI:74415"/>
        <dbReference type="ChEBI" id="CHEBI:74417"/>
        <dbReference type="EC" id="2.8.4.3"/>
    </reaction>
</comment>
<protein>
    <recommendedName>
        <fullName evidence="9 12">tRNA-2-methylthio-N(6)-dimethylallyladenosine synthase</fullName>
        <ecNumber evidence="8 12">2.8.4.3</ecNumber>
    </recommendedName>
    <alternativeName>
        <fullName evidence="11 12">(Dimethylallyl)adenosine tRNA methylthiotransferase MiaB</fullName>
    </alternativeName>
    <alternativeName>
        <fullName evidence="10 12">tRNA-i(6)A37 methylthiotransferase</fullName>
    </alternativeName>
</protein>
<dbReference type="Pfam" id="PF00919">
    <property type="entry name" value="UPF0004"/>
    <property type="match status" value="1"/>
</dbReference>
<comment type="subunit">
    <text evidence="12">Monomer.</text>
</comment>
<feature type="binding site" evidence="12">
    <location>
        <position position="11"/>
    </location>
    <ligand>
        <name>[4Fe-4S] cluster</name>
        <dbReference type="ChEBI" id="CHEBI:49883"/>
        <label>1</label>
    </ligand>
</feature>
<comment type="subcellular location">
    <subcellularLocation>
        <location evidence="12">Cytoplasm</location>
    </subcellularLocation>
</comment>
<dbReference type="PROSITE" id="PS51918">
    <property type="entry name" value="RADICAL_SAM"/>
    <property type="match status" value="1"/>
</dbReference>
<gene>
    <name evidence="12 16" type="primary">miaB</name>
    <name evidence="16" type="ORF">ENL39_01570</name>
</gene>
<keyword evidence="7 12" id="KW-0411">Iron-sulfur</keyword>
<evidence type="ECO:0000256" key="7">
    <source>
        <dbReference type="ARBA" id="ARBA00023014"/>
    </source>
</evidence>
<comment type="function">
    <text evidence="1 12">Catalyzes the methylthiolation of N6-(dimethylallyl)adenosine (i(6)A), leading to the formation of 2-methylthio-N6-(dimethylallyl)adenosine (ms(2)i(6)A) at position 37 in tRNAs that read codons beginning with uridine.</text>
</comment>
<dbReference type="GO" id="GO:0046872">
    <property type="term" value="F:metal ion binding"/>
    <property type="evidence" value="ECO:0007669"/>
    <property type="project" value="UniProtKB-KW"/>
</dbReference>
<dbReference type="PANTHER" id="PTHR43020">
    <property type="entry name" value="CDK5 REGULATORY SUBUNIT-ASSOCIATED PROTEIN 1"/>
    <property type="match status" value="1"/>
</dbReference>
<dbReference type="InterPro" id="IPR013848">
    <property type="entry name" value="Methylthiotransferase_N"/>
</dbReference>
<dbReference type="FunFam" id="3.80.30.20:FF:000001">
    <property type="entry name" value="tRNA-2-methylthio-N(6)-dimethylallyladenosine synthase 2"/>
    <property type="match status" value="1"/>
</dbReference>
<dbReference type="AlphaFoldDB" id="A0A7V5LYL3"/>
<dbReference type="InterPro" id="IPR006638">
    <property type="entry name" value="Elp3/MiaA/NifB-like_rSAM"/>
</dbReference>
<feature type="binding site" evidence="12">
    <location>
        <position position="153"/>
    </location>
    <ligand>
        <name>[4Fe-4S] cluster</name>
        <dbReference type="ChEBI" id="CHEBI:49883"/>
        <label>2</label>
        <note>4Fe-4S-S-AdoMet</note>
    </ligand>
</feature>
<evidence type="ECO:0000256" key="3">
    <source>
        <dbReference type="ARBA" id="ARBA00022679"/>
    </source>
</evidence>
<dbReference type="InterPro" id="IPR005839">
    <property type="entry name" value="Methylthiotransferase"/>
</dbReference>
<dbReference type="HAMAP" id="MF_01864">
    <property type="entry name" value="tRNA_metthiotr_MiaB"/>
    <property type="match status" value="1"/>
</dbReference>
<keyword evidence="5 12" id="KW-0479">Metal-binding</keyword>
<evidence type="ECO:0000259" key="13">
    <source>
        <dbReference type="PROSITE" id="PS50926"/>
    </source>
</evidence>
<dbReference type="EC" id="2.8.4.3" evidence="8 12"/>
<feature type="binding site" evidence="12">
    <location>
        <position position="47"/>
    </location>
    <ligand>
        <name>[4Fe-4S] cluster</name>
        <dbReference type="ChEBI" id="CHEBI:49883"/>
        <label>1</label>
    </ligand>
</feature>
<dbReference type="PROSITE" id="PS50926">
    <property type="entry name" value="TRAM"/>
    <property type="match status" value="1"/>
</dbReference>
<dbReference type="SUPFAM" id="SSF102114">
    <property type="entry name" value="Radical SAM enzymes"/>
    <property type="match status" value="1"/>
</dbReference>
<dbReference type="Pfam" id="PF04055">
    <property type="entry name" value="Radical_SAM"/>
    <property type="match status" value="1"/>
</dbReference>
<feature type="domain" description="TRAM" evidence="13">
    <location>
        <begin position="372"/>
        <end position="435"/>
    </location>
</feature>
<dbReference type="PROSITE" id="PS51449">
    <property type="entry name" value="MTTASE_N"/>
    <property type="match status" value="1"/>
</dbReference>
<keyword evidence="3 12" id="KW-0808">Transferase</keyword>
<dbReference type="InterPro" id="IPR002792">
    <property type="entry name" value="TRAM_dom"/>
</dbReference>
<proteinExistence type="inferred from homology"/>
<dbReference type="CDD" id="cd01335">
    <property type="entry name" value="Radical_SAM"/>
    <property type="match status" value="1"/>
</dbReference>
<dbReference type="InterPro" id="IPR020612">
    <property type="entry name" value="Methylthiotransferase_CS"/>
</dbReference>
<dbReference type="EMBL" id="DRTT01000048">
    <property type="protein sequence ID" value="HHF98161.1"/>
    <property type="molecule type" value="Genomic_DNA"/>
</dbReference>